<name>A0A642KKY3_BACFG</name>
<gene>
    <name evidence="1" type="ORF">F2Z29_23185</name>
</gene>
<proteinExistence type="predicted"/>
<dbReference type="Proteomes" id="UP000436803">
    <property type="component" value="Unassembled WGS sequence"/>
</dbReference>
<reference evidence="1 2" key="1">
    <citation type="journal article" date="2019" name="Nat. Med.">
        <title>A library of human gut bacterial isolates paired with longitudinal multiomics data enables mechanistic microbiome research.</title>
        <authorList>
            <person name="Poyet M."/>
            <person name="Groussin M."/>
            <person name="Gibbons S.M."/>
            <person name="Avila-Pacheco J."/>
            <person name="Jiang X."/>
            <person name="Kearney S.M."/>
            <person name="Perrotta A.R."/>
            <person name="Berdy B."/>
            <person name="Zhao S."/>
            <person name="Lieberman T.D."/>
            <person name="Swanson P.K."/>
            <person name="Smith M."/>
            <person name="Roesemann S."/>
            <person name="Alexander J.E."/>
            <person name="Rich S.A."/>
            <person name="Livny J."/>
            <person name="Vlamakis H."/>
            <person name="Clish C."/>
            <person name="Bullock K."/>
            <person name="Deik A."/>
            <person name="Scott J."/>
            <person name="Pierce K.A."/>
            <person name="Xavier R.J."/>
            <person name="Alm E.J."/>
        </authorList>
    </citation>
    <scope>NUCLEOTIDE SEQUENCE [LARGE SCALE GENOMIC DNA]</scope>
    <source>
        <strain evidence="1 2">BIOML-A7</strain>
    </source>
</reference>
<comment type="caution">
    <text evidence="1">The sequence shown here is derived from an EMBL/GenBank/DDBJ whole genome shotgun (WGS) entry which is preliminary data.</text>
</comment>
<evidence type="ECO:0000313" key="1">
    <source>
        <dbReference type="EMBL" id="KAA5167225.1"/>
    </source>
</evidence>
<dbReference type="EMBL" id="VWAW01000034">
    <property type="protein sequence ID" value="KAA5167225.1"/>
    <property type="molecule type" value="Genomic_DNA"/>
</dbReference>
<organism evidence="1 2">
    <name type="scientific">Bacteroides fragilis</name>
    <dbReference type="NCBI Taxonomy" id="817"/>
    <lineage>
        <taxon>Bacteria</taxon>
        <taxon>Pseudomonadati</taxon>
        <taxon>Bacteroidota</taxon>
        <taxon>Bacteroidia</taxon>
        <taxon>Bacteroidales</taxon>
        <taxon>Bacteroidaceae</taxon>
        <taxon>Bacteroides</taxon>
    </lineage>
</organism>
<accession>A0A642KKY3</accession>
<sequence length="86" mass="9439">MDKELTTHQRGVILRGICNAAALRDKNPTISENNTVITCNVPLSIWDLCSISCDAEAFGLKAEFHHEGHAKIVFSSLKSPKESITD</sequence>
<evidence type="ECO:0000313" key="2">
    <source>
        <dbReference type="Proteomes" id="UP000436803"/>
    </source>
</evidence>
<dbReference type="AlphaFoldDB" id="A0A642KKY3"/>
<protein>
    <submittedName>
        <fullName evidence="1">Uncharacterized protein</fullName>
    </submittedName>
</protein>